<gene>
    <name evidence="3" type="ORF">SAMN05216548_10591</name>
</gene>
<dbReference type="Proteomes" id="UP000199647">
    <property type="component" value="Unassembled WGS sequence"/>
</dbReference>
<accession>A0A1H9GMT0</accession>
<evidence type="ECO:0000313" key="4">
    <source>
        <dbReference type="Proteomes" id="UP000199647"/>
    </source>
</evidence>
<feature type="signal peptide" evidence="1">
    <location>
        <begin position="1"/>
        <end position="27"/>
    </location>
</feature>
<dbReference type="OrthoDB" id="9810773at2"/>
<dbReference type="PROSITE" id="PS51257">
    <property type="entry name" value="PROKAR_LIPOPROTEIN"/>
    <property type="match status" value="1"/>
</dbReference>
<evidence type="ECO:0000259" key="2">
    <source>
        <dbReference type="SMART" id="SM00287"/>
    </source>
</evidence>
<protein>
    <submittedName>
        <fullName evidence="3">SH3-like domain-containing protein</fullName>
    </submittedName>
</protein>
<evidence type="ECO:0000256" key="1">
    <source>
        <dbReference type="SAM" id="SignalP"/>
    </source>
</evidence>
<dbReference type="EMBL" id="FOFG01000005">
    <property type="protein sequence ID" value="SEQ51395.1"/>
    <property type="molecule type" value="Genomic_DNA"/>
</dbReference>
<dbReference type="RefSeq" id="WP_092496238.1">
    <property type="nucleotide sequence ID" value="NZ_FOFG01000005.1"/>
</dbReference>
<dbReference type="STRING" id="1855383.SAMN05216548_10591"/>
<evidence type="ECO:0000313" key="3">
    <source>
        <dbReference type="EMBL" id="SEQ51395.1"/>
    </source>
</evidence>
<proteinExistence type="predicted"/>
<keyword evidence="4" id="KW-1185">Reference proteome</keyword>
<keyword evidence="1" id="KW-0732">Signal</keyword>
<dbReference type="InterPro" id="IPR003646">
    <property type="entry name" value="SH3-like_bac-type"/>
</dbReference>
<dbReference type="AlphaFoldDB" id="A0A1H9GMT0"/>
<dbReference type="InterPro" id="IPR010466">
    <property type="entry name" value="DUF1058"/>
</dbReference>
<feature type="chain" id="PRO_5011468975" evidence="1">
    <location>
        <begin position="28"/>
        <end position="176"/>
    </location>
</feature>
<sequence>MSIARFPVKALALGAVLLASCCGIASAAAPSKDASGLPVPRFVSLKSNHVNIRKGPGQDYPIAFIFVRAGLPVEIVQEFGNWRKIRDSEGDEGWVLHSLLSGRRTALVTPWQKDGTMALHRTASDADQVVAYLEPSVMTVVDKCSGSWCLVDGTGFRGWIEQERLWGVYPQEKVDE</sequence>
<organism evidence="3 4">
    <name type="scientific">Faunimonas pinastri</name>
    <dbReference type="NCBI Taxonomy" id="1855383"/>
    <lineage>
        <taxon>Bacteria</taxon>
        <taxon>Pseudomonadati</taxon>
        <taxon>Pseudomonadota</taxon>
        <taxon>Alphaproteobacteria</taxon>
        <taxon>Hyphomicrobiales</taxon>
        <taxon>Afifellaceae</taxon>
        <taxon>Faunimonas</taxon>
    </lineage>
</organism>
<reference evidence="3 4" key="1">
    <citation type="submission" date="2016-10" db="EMBL/GenBank/DDBJ databases">
        <authorList>
            <person name="de Groot N.N."/>
        </authorList>
    </citation>
    <scope>NUCLEOTIDE SEQUENCE [LARGE SCALE GENOMIC DNA]</scope>
    <source>
        <strain evidence="3 4">A52C2</strain>
    </source>
</reference>
<dbReference type="SMART" id="SM00287">
    <property type="entry name" value="SH3b"/>
    <property type="match status" value="1"/>
</dbReference>
<feature type="domain" description="SH3b" evidence="2">
    <location>
        <begin position="40"/>
        <end position="103"/>
    </location>
</feature>
<dbReference type="Pfam" id="PF06347">
    <property type="entry name" value="SH3_4"/>
    <property type="match status" value="2"/>
</dbReference>
<name>A0A1H9GMT0_9HYPH</name>
<dbReference type="Gene3D" id="2.30.30.40">
    <property type="entry name" value="SH3 Domains"/>
    <property type="match status" value="1"/>
</dbReference>